<evidence type="ECO:0000313" key="6">
    <source>
        <dbReference type="WBParaSite" id="MBELARI_LOCUS10055"/>
    </source>
</evidence>
<evidence type="ECO:0000256" key="2">
    <source>
        <dbReference type="ARBA" id="ARBA00023125"/>
    </source>
</evidence>
<organism evidence="5 6">
    <name type="scientific">Mesorhabditis belari</name>
    <dbReference type="NCBI Taxonomy" id="2138241"/>
    <lineage>
        <taxon>Eukaryota</taxon>
        <taxon>Metazoa</taxon>
        <taxon>Ecdysozoa</taxon>
        <taxon>Nematoda</taxon>
        <taxon>Chromadorea</taxon>
        <taxon>Rhabditida</taxon>
        <taxon>Rhabditina</taxon>
        <taxon>Rhabditomorpha</taxon>
        <taxon>Rhabditoidea</taxon>
        <taxon>Rhabditidae</taxon>
        <taxon>Mesorhabditinae</taxon>
        <taxon>Mesorhabditis</taxon>
    </lineage>
</organism>
<evidence type="ECO:0000256" key="3">
    <source>
        <dbReference type="SAM" id="MobiDB-lite"/>
    </source>
</evidence>
<feature type="region of interest" description="Disordered" evidence="3">
    <location>
        <begin position="168"/>
        <end position="199"/>
    </location>
</feature>
<dbReference type="WBParaSite" id="MBELARI_LOCUS10055">
    <property type="protein sequence ID" value="MBELARI_LOCUS10055"/>
    <property type="gene ID" value="MBELARI_LOCUS10055"/>
</dbReference>
<sequence length="705" mass="80074">MPSPLRRSSRHHPSTTVADRERETTHRERKASVKDKISTPQIRKRKVEFVNNKNDAKDTVKKTRNAMSASTNKKLVETMKSPIKMMNTSRRKRGEPLSEDEHSEKQNIQPRKPETKLPTTITEALVPHSQNLMPEMETPEQRIIAPTKKADHEMTVKVTANDTLTVLFPERKDSPNERPRAETPNADKTQSSSKIDSPFSPTVYDENIMWGGVCQLPQEFGCLSDEEFNVEGQRYVRLTSLLNEEGFTVPVTIPVKIRIPRVQGVVYMCLADAFKANYIPVKRRSLARWVYMILKGANLLVHKAFSDLLYDYSNLFNIKLTKGMEKPLDELPFVSLKRCEKNTVAYVNGFDLSAYQYKPRQSKKNSSQTDQNVSSITDVQYLSKYIKKIEGTSLEEAEETIKTGETRKTPSPEMDKNISNNSIPLTIRVLICSGFDAGSKEIDLAVIFSLPLYRIKAVISSYATNIRELTNFLQANKERYPGTYVGLNIMMWRFFRDCRNKKLKLDETLLKEHSKRIALQLGLIDFRATDTWMNAFKRRHQIDLSTMSGEPVSYQEENGTVVCSIEPQCDQPSIDAECSACPSPDLEATRPIDIINMSLERHESISGASDLRENSPARDILPGPSSEVNEPQVELELIKSLVKSTSMHCSNTEIVSALDTIRCFILHKDPKLLIPFADLQTKIFHLTLKKEPPSNEALISEKSII</sequence>
<dbReference type="SUPFAM" id="SSF46689">
    <property type="entry name" value="Homeodomain-like"/>
    <property type="match status" value="1"/>
</dbReference>
<dbReference type="Pfam" id="PF03221">
    <property type="entry name" value="HTH_Tnp_Tc5"/>
    <property type="match status" value="1"/>
</dbReference>
<comment type="subcellular location">
    <subcellularLocation>
        <location evidence="1">Nucleus</location>
    </subcellularLocation>
</comment>
<dbReference type="Gene3D" id="1.10.10.60">
    <property type="entry name" value="Homeodomain-like"/>
    <property type="match status" value="1"/>
</dbReference>
<proteinExistence type="predicted"/>
<dbReference type="InterPro" id="IPR006600">
    <property type="entry name" value="HTH_CenpB_DNA-bd_dom"/>
</dbReference>
<feature type="region of interest" description="Disordered" evidence="3">
    <location>
        <begin position="605"/>
        <end position="628"/>
    </location>
</feature>
<dbReference type="PROSITE" id="PS51253">
    <property type="entry name" value="HTH_CENPB"/>
    <property type="match status" value="1"/>
</dbReference>
<protein>
    <recommendedName>
        <fullName evidence="4">HTH CENPB-type domain-containing protein</fullName>
    </recommendedName>
</protein>
<evidence type="ECO:0000259" key="4">
    <source>
        <dbReference type="PROSITE" id="PS51253"/>
    </source>
</evidence>
<feature type="domain" description="HTH CENPB-type" evidence="4">
    <location>
        <begin position="475"/>
        <end position="546"/>
    </location>
</feature>
<name>A0AAF3E810_9BILA</name>
<evidence type="ECO:0000256" key="1">
    <source>
        <dbReference type="ARBA" id="ARBA00004123"/>
    </source>
</evidence>
<dbReference type="InterPro" id="IPR009057">
    <property type="entry name" value="Homeodomain-like_sf"/>
</dbReference>
<feature type="compositionally biased region" description="Basic and acidic residues" evidence="3">
    <location>
        <begin position="94"/>
        <end position="115"/>
    </location>
</feature>
<feature type="region of interest" description="Disordered" evidence="3">
    <location>
        <begin position="397"/>
        <end position="417"/>
    </location>
</feature>
<accession>A0AAF3E810</accession>
<keyword evidence="2" id="KW-0238">DNA-binding</keyword>
<dbReference type="AlphaFoldDB" id="A0AAF3E810"/>
<reference evidence="6" key="1">
    <citation type="submission" date="2024-02" db="UniProtKB">
        <authorList>
            <consortium name="WormBaseParasite"/>
        </authorList>
    </citation>
    <scope>IDENTIFICATION</scope>
</reference>
<feature type="compositionally biased region" description="Basic and acidic residues" evidence="3">
    <location>
        <begin position="169"/>
        <end position="181"/>
    </location>
</feature>
<feature type="compositionally biased region" description="Polar residues" evidence="3">
    <location>
        <begin position="186"/>
        <end position="195"/>
    </location>
</feature>
<feature type="region of interest" description="Disordered" evidence="3">
    <location>
        <begin position="1"/>
        <end position="116"/>
    </location>
</feature>
<dbReference type="Proteomes" id="UP000887575">
    <property type="component" value="Unassembled WGS sequence"/>
</dbReference>
<keyword evidence="5" id="KW-1185">Reference proteome</keyword>
<dbReference type="GO" id="GO:0003677">
    <property type="term" value="F:DNA binding"/>
    <property type="evidence" value="ECO:0007669"/>
    <property type="project" value="UniProtKB-KW"/>
</dbReference>
<feature type="compositionally biased region" description="Basic and acidic residues" evidence="3">
    <location>
        <begin position="18"/>
        <end position="37"/>
    </location>
</feature>
<dbReference type="GO" id="GO:0005634">
    <property type="term" value="C:nucleus"/>
    <property type="evidence" value="ECO:0007669"/>
    <property type="project" value="UniProtKB-SubCell"/>
</dbReference>
<feature type="compositionally biased region" description="Basic and acidic residues" evidence="3">
    <location>
        <begin position="399"/>
        <end position="416"/>
    </location>
</feature>
<feature type="compositionally biased region" description="Basic and acidic residues" evidence="3">
    <location>
        <begin position="605"/>
        <end position="616"/>
    </location>
</feature>
<evidence type="ECO:0000313" key="5">
    <source>
        <dbReference type="Proteomes" id="UP000887575"/>
    </source>
</evidence>